<sequence length="60" mass="6833">MFLAFIEACFSVRHPTGNKAISIKEYTNLLDLYRSACALHGSYKLAMRLPRALNLNKGFR</sequence>
<evidence type="ECO:0000313" key="3">
    <source>
        <dbReference type="EMBL" id="VFK19216.1"/>
    </source>
</evidence>
<name>A0A450TPT5_9GAMM</name>
<dbReference type="EMBL" id="CAADEZ010000608">
    <property type="protein sequence ID" value="VFJ71867.1"/>
    <property type="molecule type" value="Genomic_DNA"/>
</dbReference>
<evidence type="ECO:0000313" key="2">
    <source>
        <dbReference type="EMBL" id="VFJ71867.1"/>
    </source>
</evidence>
<dbReference type="AlphaFoldDB" id="A0A450TPT5"/>
<organism evidence="1">
    <name type="scientific">Candidatus Kentrum sp. FM</name>
    <dbReference type="NCBI Taxonomy" id="2126340"/>
    <lineage>
        <taxon>Bacteria</taxon>
        <taxon>Pseudomonadati</taxon>
        <taxon>Pseudomonadota</taxon>
        <taxon>Gammaproteobacteria</taxon>
        <taxon>Candidatus Kentrum</taxon>
    </lineage>
</organism>
<evidence type="ECO:0000313" key="1">
    <source>
        <dbReference type="EMBL" id="VFJ69872.1"/>
    </source>
</evidence>
<protein>
    <submittedName>
        <fullName evidence="1">Uncharacterized protein</fullName>
    </submittedName>
</protein>
<dbReference type="EMBL" id="CAADFL010000603">
    <property type="protein sequence ID" value="VFK19216.1"/>
    <property type="molecule type" value="Genomic_DNA"/>
</dbReference>
<reference evidence="1" key="1">
    <citation type="submission" date="2019-02" db="EMBL/GenBank/DDBJ databases">
        <authorList>
            <person name="Gruber-Vodicka R. H."/>
            <person name="Seah K. B. B."/>
        </authorList>
    </citation>
    <scope>NUCLEOTIDE SEQUENCE</scope>
    <source>
        <strain evidence="2">BECK_BZ163</strain>
        <strain evidence="3">BECK_BZ164</strain>
        <strain evidence="1">BECK_BZ165</strain>
    </source>
</reference>
<gene>
    <name evidence="2" type="ORF">BECKFM1743A_GA0114220_106084</name>
    <name evidence="3" type="ORF">BECKFM1743B_GA0114221_106034</name>
    <name evidence="1" type="ORF">BECKFM1743C_GA0114222_105354</name>
</gene>
<accession>A0A450TPT5</accession>
<proteinExistence type="predicted"/>
<dbReference type="EMBL" id="CAADFA010000535">
    <property type="protein sequence ID" value="VFJ69872.1"/>
    <property type="molecule type" value="Genomic_DNA"/>
</dbReference>